<dbReference type="RefSeq" id="XP_009496247.1">
    <property type="nucleotide sequence ID" value="XM_009497972.1"/>
</dbReference>
<dbReference type="EMBL" id="KB932206">
    <property type="protein sequence ID" value="KCV69682.1"/>
    <property type="molecule type" value="Genomic_DNA"/>
</dbReference>
<keyword evidence="3" id="KW-1185">Reference proteome</keyword>
<dbReference type="GeneID" id="20528815"/>
<accession>A0A058Z828</accession>
<feature type="compositionally biased region" description="Acidic residues" evidence="1">
    <location>
        <begin position="729"/>
        <end position="738"/>
    </location>
</feature>
<sequence>MLRALLSKPPVRRACFSGPRASAYRRLASTLAGPCSCSDHEHGHHHEAGPPLVPLFPGIAPNWSSPSPPPQTGIPLLDFALNQYGIQHVFSVSELAGRQSLDALASLLQEAASQQLEPHPADGLPLPEPTASPEPDVQYPELLCTFCAEHPAELICPRLLRRGHLLDLPPGPAGMAFYARRVQLGRCAVCGLHPIYQACPFLPDDEHATPGLAFPYTGQQLHPSSTGPTAAACSSGPDQPSARACPICLDHLDDQPCPQLRREGVDFIYRFRLLTRQAREDRLSLRVCIFCGRHPLDRPCPAMSKAFQGPVLLAPDRTTHAHLAAAAATTGGPPAGGSPPPLEGAILLPKSPHRGHDVALIGLWNVALPPESDPGLRPVGPTAPAPGDTCHFCFQHPADQACPWLARRGMRLSDGLLLVTAREVHARRGLGLCDACGMHTRATECPLLRRQGYSYMDGQLLLLPREMRRRAQFHLCMRCGLHRQDEPCYLTHEPVAAAAGGPSVQGVPSHAPRSRRNPAMCSYCGRHPSTEICPALFHSGIVFRNGKRTLTRRTIRTRMKAGVCLFCGLHMNSEPCARLRDRHQVRHLGKAMILESDAWHARQAAGLCLYCGRHPASEICPRDLLQAVKEPFQTLLGRDTSGAWLAEGVRARRLAALRFFVDVAAPRIMAATFEEAFLATRPDFRPWSPERMAQERALEAERAAQAADLARRRAASPHGGSYENAYSDSDPESEGDFDAEAHMGPSIRAAWLHDDPPADDHASGLRRPGPGPAAGVDSAPWTEDQHEDQLVASLQQDLFAKYRSLLPEKYRKYLGRLVRDAQAALDGYDSSAGFIPTQPTPAERTLTKAARFWSPYDLLTGRLARTRPLYLGYDSASNFRAFFDAVDEETVGQPARSHRPNAQGEAEPSAATAMLVVGPTIGAAVDEASARQPYHQPTTGLAQSALPRRREQLVRQATSIQEAQERERAAIIERERIRHQSQDVWQEEDDQYLF</sequence>
<reference evidence="2" key="1">
    <citation type="submission" date="2013-04" db="EMBL/GenBank/DDBJ databases">
        <title>The Genome Sequence of Fonticula alba ATCC 38817.</title>
        <authorList>
            <consortium name="The Broad Institute Genomics Platform"/>
            <person name="Russ C."/>
            <person name="Cuomo C."/>
            <person name="Burger G."/>
            <person name="Gray M.W."/>
            <person name="Holland P.W.H."/>
            <person name="King N."/>
            <person name="Lang F.B.F."/>
            <person name="Roger A.J."/>
            <person name="Ruiz-Trillo I."/>
            <person name="Brown M."/>
            <person name="Walker B."/>
            <person name="Young S."/>
            <person name="Zeng Q."/>
            <person name="Gargeya S."/>
            <person name="Fitzgerald M."/>
            <person name="Haas B."/>
            <person name="Abouelleil A."/>
            <person name="Allen A.W."/>
            <person name="Alvarado L."/>
            <person name="Arachchi H.M."/>
            <person name="Berlin A.M."/>
            <person name="Chapman S.B."/>
            <person name="Gainer-Dewar J."/>
            <person name="Goldberg J."/>
            <person name="Griggs A."/>
            <person name="Gujja S."/>
            <person name="Hansen M."/>
            <person name="Howarth C."/>
            <person name="Imamovic A."/>
            <person name="Ireland A."/>
            <person name="Larimer J."/>
            <person name="McCowan C."/>
            <person name="Murphy C."/>
            <person name="Pearson M."/>
            <person name="Poon T.W."/>
            <person name="Priest M."/>
            <person name="Roberts A."/>
            <person name="Saif S."/>
            <person name="Shea T."/>
            <person name="Sisk P."/>
            <person name="Sykes S."/>
            <person name="Wortman J."/>
            <person name="Nusbaum C."/>
            <person name="Birren B."/>
        </authorList>
    </citation>
    <scope>NUCLEOTIDE SEQUENCE [LARGE SCALE GENOMIC DNA]</scope>
    <source>
        <strain evidence="2">ATCC 38817</strain>
    </source>
</reference>
<organism evidence="2">
    <name type="scientific">Fonticula alba</name>
    <name type="common">Slime mold</name>
    <dbReference type="NCBI Taxonomy" id="691883"/>
    <lineage>
        <taxon>Eukaryota</taxon>
        <taxon>Rotosphaerida</taxon>
        <taxon>Fonticulaceae</taxon>
        <taxon>Fonticula</taxon>
    </lineage>
</organism>
<name>A0A058Z828_FONAL</name>
<evidence type="ECO:0000313" key="2">
    <source>
        <dbReference type="EMBL" id="KCV69682.1"/>
    </source>
</evidence>
<dbReference type="Proteomes" id="UP000030693">
    <property type="component" value="Unassembled WGS sequence"/>
</dbReference>
<dbReference type="AlphaFoldDB" id="A0A058Z828"/>
<proteinExistence type="predicted"/>
<feature type="region of interest" description="Disordered" evidence="1">
    <location>
        <begin position="696"/>
        <end position="785"/>
    </location>
</feature>
<gene>
    <name evidence="2" type="ORF">H696_04090</name>
</gene>
<protein>
    <submittedName>
        <fullName evidence="2">Uncharacterized protein</fullName>
    </submittedName>
</protein>
<evidence type="ECO:0000313" key="3">
    <source>
        <dbReference type="Proteomes" id="UP000030693"/>
    </source>
</evidence>
<evidence type="ECO:0000256" key="1">
    <source>
        <dbReference type="SAM" id="MobiDB-lite"/>
    </source>
</evidence>
<feature type="compositionally biased region" description="Basic and acidic residues" evidence="1">
    <location>
        <begin position="751"/>
        <end position="763"/>
    </location>
</feature>